<comment type="caution">
    <text evidence="2">The sequence shown here is derived from an EMBL/GenBank/DDBJ whole genome shotgun (WGS) entry which is preliminary data.</text>
</comment>
<evidence type="ECO:0000256" key="1">
    <source>
        <dbReference type="SAM" id="SignalP"/>
    </source>
</evidence>
<evidence type="ECO:0008006" key="4">
    <source>
        <dbReference type="Google" id="ProtNLM"/>
    </source>
</evidence>
<dbReference type="PROSITE" id="PS51257">
    <property type="entry name" value="PROKAR_LIPOPROTEIN"/>
    <property type="match status" value="1"/>
</dbReference>
<dbReference type="AlphaFoldDB" id="A0A6N7PSB4"/>
<feature type="chain" id="PRO_5027080737" description="HNH endonuclease" evidence="1">
    <location>
        <begin position="25"/>
        <end position="322"/>
    </location>
</feature>
<gene>
    <name evidence="2" type="ORF">GF068_14465</name>
</gene>
<dbReference type="EMBL" id="WJIE01000004">
    <property type="protein sequence ID" value="MRG93125.1"/>
    <property type="molecule type" value="Genomic_DNA"/>
</dbReference>
<accession>A0A6N7PSB4</accession>
<evidence type="ECO:0000313" key="2">
    <source>
        <dbReference type="EMBL" id="MRG93125.1"/>
    </source>
</evidence>
<evidence type="ECO:0000313" key="3">
    <source>
        <dbReference type="Proteomes" id="UP000440224"/>
    </source>
</evidence>
<dbReference type="Proteomes" id="UP000440224">
    <property type="component" value="Unassembled WGS sequence"/>
</dbReference>
<proteinExistence type="predicted"/>
<keyword evidence="3" id="KW-1185">Reference proteome</keyword>
<reference evidence="2 3" key="1">
    <citation type="submission" date="2019-10" db="EMBL/GenBank/DDBJ databases">
        <title>A soil myxobacterium in the family Polyangiaceae.</title>
        <authorList>
            <person name="Li Y."/>
            <person name="Wang J."/>
        </authorList>
    </citation>
    <scope>NUCLEOTIDE SEQUENCE [LARGE SCALE GENOMIC DNA]</scope>
    <source>
        <strain evidence="2 3">DSM 14734</strain>
    </source>
</reference>
<name>A0A6N7PSB4_9BACT</name>
<dbReference type="OrthoDB" id="5528282at2"/>
<sequence length="322" mass="34913">MTKRRSAMLGVLVLGFGGATMMGACGPPLDPGPLDACATLPEAPTETSTECAEPTLEPCMLYRIPLLGNPTENGALRSKYIAAFGSACYMSVGPIPTFNCFYETWEAACADAVKIGKVSGNAEYDEGYECQPVGNGDYTLQVGPDPAIKIPITYEDAPLQSSLIEIKTVPTEVNGPYRNLVEVTPVEPGKRFDCTSGQVGADGKTMSQKKWALEVNRKAHGGKIHSDLAGYTWPCEDENCKPTTCTEPELLNEPPKDPKVYDPYAAQVHHVVPRKDPRGCRWGTNAYKNAAVISWKLNLHLTNKPPPIKEVTLINKVPPYTP</sequence>
<dbReference type="RefSeq" id="WP_153819991.1">
    <property type="nucleotide sequence ID" value="NZ_WJIE01000004.1"/>
</dbReference>
<protein>
    <recommendedName>
        <fullName evidence="4">HNH endonuclease</fullName>
    </recommendedName>
</protein>
<organism evidence="2 3">
    <name type="scientific">Polyangium spumosum</name>
    <dbReference type="NCBI Taxonomy" id="889282"/>
    <lineage>
        <taxon>Bacteria</taxon>
        <taxon>Pseudomonadati</taxon>
        <taxon>Myxococcota</taxon>
        <taxon>Polyangia</taxon>
        <taxon>Polyangiales</taxon>
        <taxon>Polyangiaceae</taxon>
        <taxon>Polyangium</taxon>
    </lineage>
</organism>
<keyword evidence="1" id="KW-0732">Signal</keyword>
<feature type="signal peptide" evidence="1">
    <location>
        <begin position="1"/>
        <end position="24"/>
    </location>
</feature>